<comment type="caution">
    <text evidence="2">The sequence shown here is derived from an EMBL/GenBank/DDBJ whole genome shotgun (WGS) entry which is preliminary data.</text>
</comment>
<organism evidence="2 3">
    <name type="scientific">Seiridium unicorne</name>
    <dbReference type="NCBI Taxonomy" id="138068"/>
    <lineage>
        <taxon>Eukaryota</taxon>
        <taxon>Fungi</taxon>
        <taxon>Dikarya</taxon>
        <taxon>Ascomycota</taxon>
        <taxon>Pezizomycotina</taxon>
        <taxon>Sordariomycetes</taxon>
        <taxon>Xylariomycetidae</taxon>
        <taxon>Amphisphaeriales</taxon>
        <taxon>Sporocadaceae</taxon>
        <taxon>Seiridium</taxon>
    </lineage>
</organism>
<feature type="compositionally biased region" description="Basic residues" evidence="1">
    <location>
        <begin position="381"/>
        <end position="393"/>
    </location>
</feature>
<feature type="compositionally biased region" description="Acidic residues" evidence="1">
    <location>
        <begin position="60"/>
        <end position="77"/>
    </location>
</feature>
<gene>
    <name evidence="2" type="ORF">SUNI508_09563</name>
</gene>
<dbReference type="EMBL" id="JARVKF010000405">
    <property type="protein sequence ID" value="KAK9416653.1"/>
    <property type="molecule type" value="Genomic_DNA"/>
</dbReference>
<protein>
    <submittedName>
        <fullName evidence="2">Uncharacterized protein</fullName>
    </submittedName>
</protein>
<feature type="region of interest" description="Disordered" evidence="1">
    <location>
        <begin position="60"/>
        <end position="94"/>
    </location>
</feature>
<feature type="region of interest" description="Disordered" evidence="1">
    <location>
        <begin position="370"/>
        <end position="393"/>
    </location>
</feature>
<name>A0ABR2UQ75_9PEZI</name>
<evidence type="ECO:0000256" key="1">
    <source>
        <dbReference type="SAM" id="MobiDB-lite"/>
    </source>
</evidence>
<dbReference type="Proteomes" id="UP001408356">
    <property type="component" value="Unassembled WGS sequence"/>
</dbReference>
<sequence>MSASAGRRLYFAMPSGLERFLRFKDLPYDIRHKIWEDVIFTPGIHFLKFERNEARTISFDDESDDEDLFDDDEDDLPEPQNPRRPESGKALGTESKKRFTATLKPIFPLPAADMSYYMTKSKALTQLSLSCNEAAYEVDRVTSKPDNLTLDSGRLIALANSSDIICIDYPDLLHTRGLSSWANTLDLSQLSRIRRVAVRYQPSWDEERRFCRICGRYHEILPGSRKEQAPRRHLYEFAALFPNLETFYFVDHLIVRRHSGLSEDEHADPRWLGPSDRARVMAELSVSSKEGKKAERFESGSDGRTYFEIDRELCTVCKVHSHVFNMLEWVQENYVAHCEKDTNKPRGPRGVRFAVLACEWGQEQLVAEKIKKKPPPLSTTKSRKSRKRRHKRITHDDPELLEAMMALRLESSYRDFTLPAGLPVVFGDEGVSTFEFTFRV</sequence>
<keyword evidence="3" id="KW-1185">Reference proteome</keyword>
<evidence type="ECO:0000313" key="3">
    <source>
        <dbReference type="Proteomes" id="UP001408356"/>
    </source>
</evidence>
<reference evidence="2 3" key="1">
    <citation type="journal article" date="2024" name="J. Plant Pathol.">
        <title>Sequence and assembly of the genome of Seiridium unicorne, isolate CBS 538.82, causal agent of cypress canker disease.</title>
        <authorList>
            <person name="Scali E."/>
            <person name="Rocca G.D."/>
            <person name="Danti R."/>
            <person name="Garbelotto M."/>
            <person name="Barberini S."/>
            <person name="Baroncelli R."/>
            <person name="Emiliani G."/>
        </authorList>
    </citation>
    <scope>NUCLEOTIDE SEQUENCE [LARGE SCALE GENOMIC DNA]</scope>
    <source>
        <strain evidence="2 3">BM-138-508</strain>
    </source>
</reference>
<evidence type="ECO:0000313" key="2">
    <source>
        <dbReference type="EMBL" id="KAK9416653.1"/>
    </source>
</evidence>
<accession>A0ABR2UQ75</accession>
<proteinExistence type="predicted"/>